<reference evidence="1 2" key="1">
    <citation type="submission" date="2020-08" db="EMBL/GenBank/DDBJ databases">
        <title>Genomic Encyclopedia of Type Strains, Phase IV (KMG-IV): sequencing the most valuable type-strain genomes for metagenomic binning, comparative biology and taxonomic classification.</title>
        <authorList>
            <person name="Goeker M."/>
        </authorList>
    </citation>
    <scope>NUCLEOTIDE SEQUENCE [LARGE SCALE GENOMIC DNA]</scope>
    <source>
        <strain evidence="1 2">DSM 23562</strain>
    </source>
</reference>
<sequence>MDTLASYREKIVAVFRTWESWPGNKAHFAIESVIDEKQDRYILANVGWDGYRRLYGTLVHIDILDGKLWIQKDDTEEGIATELLKAGIPSDKIVLAFKHPSLRPYTEFAAA</sequence>
<dbReference type="SUPFAM" id="SSF143847">
    <property type="entry name" value="XisI-like"/>
    <property type="match status" value="1"/>
</dbReference>
<keyword evidence="2" id="KW-1185">Reference proteome</keyword>
<dbReference type="Pfam" id="PF08869">
    <property type="entry name" value="XisI"/>
    <property type="match status" value="1"/>
</dbReference>
<dbReference type="EMBL" id="JACHGW010000008">
    <property type="protein sequence ID" value="MBB6053667.1"/>
    <property type="molecule type" value="Genomic_DNA"/>
</dbReference>
<organism evidence="1 2">
    <name type="scientific">Armatimonas rosea</name>
    <dbReference type="NCBI Taxonomy" id="685828"/>
    <lineage>
        <taxon>Bacteria</taxon>
        <taxon>Bacillati</taxon>
        <taxon>Armatimonadota</taxon>
        <taxon>Armatimonadia</taxon>
        <taxon>Armatimonadales</taxon>
        <taxon>Armatimonadaceae</taxon>
        <taxon>Armatimonas</taxon>
    </lineage>
</organism>
<proteinExistence type="predicted"/>
<protein>
    <recommendedName>
        <fullName evidence="3">XisI protein</fullName>
    </recommendedName>
</protein>
<dbReference type="CDD" id="cd16382">
    <property type="entry name" value="XisI-like"/>
    <property type="match status" value="1"/>
</dbReference>
<dbReference type="InterPro" id="IPR035943">
    <property type="entry name" value="XisI-like_sf"/>
</dbReference>
<gene>
    <name evidence="1" type="ORF">HNQ39_005509</name>
</gene>
<evidence type="ECO:0008006" key="3">
    <source>
        <dbReference type="Google" id="ProtNLM"/>
    </source>
</evidence>
<dbReference type="Proteomes" id="UP000520814">
    <property type="component" value="Unassembled WGS sequence"/>
</dbReference>
<evidence type="ECO:0000313" key="1">
    <source>
        <dbReference type="EMBL" id="MBB6053667.1"/>
    </source>
</evidence>
<accession>A0A7W9SVK4</accession>
<name>A0A7W9SVK4_ARMRO</name>
<evidence type="ECO:0000313" key="2">
    <source>
        <dbReference type="Proteomes" id="UP000520814"/>
    </source>
</evidence>
<dbReference type="InterPro" id="IPR014968">
    <property type="entry name" value="XisI"/>
</dbReference>
<comment type="caution">
    <text evidence="1">The sequence shown here is derived from an EMBL/GenBank/DDBJ whole genome shotgun (WGS) entry which is preliminary data.</text>
</comment>
<dbReference type="RefSeq" id="WP_184203760.1">
    <property type="nucleotide sequence ID" value="NZ_JACHGW010000008.1"/>
</dbReference>
<dbReference type="AlphaFoldDB" id="A0A7W9SVK4"/>
<dbReference type="Gene3D" id="3.30.310.110">
    <property type="entry name" value="XisI-like"/>
    <property type="match status" value="1"/>
</dbReference>